<dbReference type="PROSITE" id="PS50887">
    <property type="entry name" value="GGDEF"/>
    <property type="match status" value="1"/>
</dbReference>
<dbReference type="SUPFAM" id="SSF48452">
    <property type="entry name" value="TPR-like"/>
    <property type="match status" value="2"/>
</dbReference>
<evidence type="ECO:0000256" key="2">
    <source>
        <dbReference type="ARBA" id="ARBA00012528"/>
    </source>
</evidence>
<evidence type="ECO:0000256" key="1">
    <source>
        <dbReference type="ARBA" id="ARBA00001946"/>
    </source>
</evidence>
<gene>
    <name evidence="5" type="ORF">EJ063_01510</name>
</gene>
<dbReference type="FunFam" id="3.30.70.270:FF:000001">
    <property type="entry name" value="Diguanylate cyclase domain protein"/>
    <property type="match status" value="1"/>
</dbReference>
<dbReference type="InterPro" id="IPR043128">
    <property type="entry name" value="Rev_trsase/Diguanyl_cyclase"/>
</dbReference>
<dbReference type="SUPFAM" id="SSF55073">
    <property type="entry name" value="Nucleotide cyclase"/>
    <property type="match status" value="1"/>
</dbReference>
<comment type="cofactor">
    <cofactor evidence="1">
        <name>Mg(2+)</name>
        <dbReference type="ChEBI" id="CHEBI:18420"/>
    </cofactor>
</comment>
<proteinExistence type="predicted"/>
<dbReference type="InterPro" id="IPR019734">
    <property type="entry name" value="TPR_rpt"/>
</dbReference>
<dbReference type="Gene3D" id="3.30.450.40">
    <property type="match status" value="1"/>
</dbReference>
<dbReference type="Proteomes" id="UP000268973">
    <property type="component" value="Unassembled WGS sequence"/>
</dbReference>
<dbReference type="SMART" id="SM00028">
    <property type="entry name" value="TPR"/>
    <property type="match status" value="3"/>
</dbReference>
<dbReference type="GO" id="GO:0052621">
    <property type="term" value="F:diguanylate cyclase activity"/>
    <property type="evidence" value="ECO:0007669"/>
    <property type="project" value="UniProtKB-EC"/>
</dbReference>
<dbReference type="RefSeq" id="WP_126572242.1">
    <property type="nucleotide sequence ID" value="NZ_RXZH01000001.1"/>
</dbReference>
<dbReference type="GO" id="GO:1902201">
    <property type="term" value="P:negative regulation of bacterial-type flagellum-dependent cell motility"/>
    <property type="evidence" value="ECO:0007669"/>
    <property type="project" value="TreeGrafter"/>
</dbReference>
<dbReference type="Gene3D" id="1.25.40.10">
    <property type="entry name" value="Tetratricopeptide repeat domain"/>
    <property type="match status" value="2"/>
</dbReference>
<dbReference type="AlphaFoldDB" id="A0A3S0P881"/>
<protein>
    <recommendedName>
        <fullName evidence="2">diguanylate cyclase</fullName>
        <ecNumber evidence="2">2.7.7.65</ecNumber>
    </recommendedName>
</protein>
<dbReference type="SMART" id="SM00065">
    <property type="entry name" value="GAF"/>
    <property type="match status" value="1"/>
</dbReference>
<dbReference type="OrthoDB" id="9805474at2"/>
<dbReference type="PANTHER" id="PTHR45138">
    <property type="entry name" value="REGULATORY COMPONENTS OF SENSORY TRANSDUCTION SYSTEM"/>
    <property type="match status" value="1"/>
</dbReference>
<dbReference type="InterPro" id="IPR050469">
    <property type="entry name" value="Diguanylate_Cyclase"/>
</dbReference>
<comment type="caution">
    <text evidence="5">The sequence shown here is derived from an EMBL/GenBank/DDBJ whole genome shotgun (WGS) entry which is preliminary data.</text>
</comment>
<keyword evidence="6" id="KW-1185">Reference proteome</keyword>
<dbReference type="InterPro" id="IPR029787">
    <property type="entry name" value="Nucleotide_cyclase"/>
</dbReference>
<accession>A0A3S0P881</accession>
<dbReference type="InterPro" id="IPR029016">
    <property type="entry name" value="GAF-like_dom_sf"/>
</dbReference>
<dbReference type="Pfam" id="PF13185">
    <property type="entry name" value="GAF_2"/>
    <property type="match status" value="1"/>
</dbReference>
<dbReference type="InterPro" id="IPR003018">
    <property type="entry name" value="GAF"/>
</dbReference>
<dbReference type="InterPro" id="IPR000160">
    <property type="entry name" value="GGDEF_dom"/>
</dbReference>
<dbReference type="SMART" id="SM00267">
    <property type="entry name" value="GGDEF"/>
    <property type="match status" value="1"/>
</dbReference>
<dbReference type="GO" id="GO:0043709">
    <property type="term" value="P:cell adhesion involved in single-species biofilm formation"/>
    <property type="evidence" value="ECO:0007669"/>
    <property type="project" value="TreeGrafter"/>
</dbReference>
<dbReference type="EC" id="2.7.7.65" evidence="2"/>
<name>A0A3S0P881_9VIBR</name>
<feature type="domain" description="GGDEF" evidence="4">
    <location>
        <begin position="568"/>
        <end position="707"/>
    </location>
</feature>
<dbReference type="InterPro" id="IPR011990">
    <property type="entry name" value="TPR-like_helical_dom_sf"/>
</dbReference>
<sequence length="714" mass="82328">MSIVALQKIQALFAQIQLYHGVEGVAYLEESVSAICHQYDFVLPPAHEHFLLGMKFDRLDQLDKAIEHYQTCLSFCTSKDELLSLHVYIVLGSIYADREDYQRAHRIYRRVLDKVHLLDDNYLAFAYTNISDFYLCLKQYDSALQLAMLGEQSGRVIGNYVNQAICLLNMGYALGHLSRAQEALVYLEQSREIARSIKNQRIEAIAHGYFAQVMSLCDQYPPTQVISHFEQAEALYLSVHDKHNRQENLVYFGAYLEKIEQDERSLEICHSVESEIDPESSFGFFEVLHTTLIKLAKKQGRYDDLIRLQSRYITATQSAFSKAQQRENDAILNTVEQATVEQERVMLAQMEERIGVITEIGQYIATTDNLKENLPFIYDMIGSIFPAEEFGIALYNEANQILSYDYFYDDDGFVESTMVDCAKEHSIGSYVVQNNTTVYLNRIVEESFDSMVPKEYRQDKDNVYYDDSKPVQSILLTPITLKNRVLGVLSIQHSRADQYQQYHRSLFEKLASFIAIALEHHVQRHKLHQANKQLEIMSQTDPLTKLYNRYQLDSIGPELTHTAAQHHHNCAVVMIDIDYYKGYNDFHGHLMGDRALTQVAKQMKTVFSSNDDHLFRYGGDEFLILCYNQSDKEIESKLSALQESIKTLKLTNPLSQCNQYLTLTMGGANYTQVESRYMAFDLLCNLADKELYKAKQRGRNTFQMVSRTLHSNIT</sequence>
<dbReference type="NCBIfam" id="TIGR00254">
    <property type="entry name" value="GGDEF"/>
    <property type="match status" value="1"/>
</dbReference>
<dbReference type="CDD" id="cd01949">
    <property type="entry name" value="GGDEF"/>
    <property type="match status" value="1"/>
</dbReference>
<organism evidence="5 6">
    <name type="scientific">Vibrio aquaticus</name>
    <dbReference type="NCBI Taxonomy" id="2496559"/>
    <lineage>
        <taxon>Bacteria</taxon>
        <taxon>Pseudomonadati</taxon>
        <taxon>Pseudomonadota</taxon>
        <taxon>Gammaproteobacteria</taxon>
        <taxon>Vibrionales</taxon>
        <taxon>Vibrionaceae</taxon>
        <taxon>Vibrio</taxon>
    </lineage>
</organism>
<evidence type="ECO:0000313" key="5">
    <source>
        <dbReference type="EMBL" id="RTZ17486.1"/>
    </source>
</evidence>
<evidence type="ECO:0000256" key="3">
    <source>
        <dbReference type="ARBA" id="ARBA00034247"/>
    </source>
</evidence>
<dbReference type="GO" id="GO:0005886">
    <property type="term" value="C:plasma membrane"/>
    <property type="evidence" value="ECO:0007669"/>
    <property type="project" value="TreeGrafter"/>
</dbReference>
<evidence type="ECO:0000259" key="4">
    <source>
        <dbReference type="PROSITE" id="PS50887"/>
    </source>
</evidence>
<comment type="catalytic activity">
    <reaction evidence="3">
        <text>2 GTP = 3',3'-c-di-GMP + 2 diphosphate</text>
        <dbReference type="Rhea" id="RHEA:24898"/>
        <dbReference type="ChEBI" id="CHEBI:33019"/>
        <dbReference type="ChEBI" id="CHEBI:37565"/>
        <dbReference type="ChEBI" id="CHEBI:58805"/>
        <dbReference type="EC" id="2.7.7.65"/>
    </reaction>
</comment>
<dbReference type="Gene3D" id="3.30.70.270">
    <property type="match status" value="1"/>
</dbReference>
<evidence type="ECO:0000313" key="6">
    <source>
        <dbReference type="Proteomes" id="UP000268973"/>
    </source>
</evidence>
<dbReference type="SUPFAM" id="SSF55781">
    <property type="entry name" value="GAF domain-like"/>
    <property type="match status" value="1"/>
</dbReference>
<dbReference type="Pfam" id="PF00990">
    <property type="entry name" value="GGDEF"/>
    <property type="match status" value="1"/>
</dbReference>
<reference evidence="5 6" key="1">
    <citation type="submission" date="2018-12" db="EMBL/GenBank/DDBJ databases">
        <title>Vibrio sp. isolated from China Sea.</title>
        <authorList>
            <person name="Li Y."/>
        </authorList>
    </citation>
    <scope>NUCLEOTIDE SEQUENCE [LARGE SCALE GENOMIC DNA]</scope>
    <source>
        <strain evidence="5 6">BEI207</strain>
    </source>
</reference>
<dbReference type="PANTHER" id="PTHR45138:SF9">
    <property type="entry name" value="DIGUANYLATE CYCLASE DGCM-RELATED"/>
    <property type="match status" value="1"/>
</dbReference>
<dbReference type="EMBL" id="RXZH01000001">
    <property type="protein sequence ID" value="RTZ17486.1"/>
    <property type="molecule type" value="Genomic_DNA"/>
</dbReference>